<dbReference type="InterPro" id="IPR037218">
    <property type="entry name" value="PTPA_sf"/>
</dbReference>
<dbReference type="GO" id="GO:0008160">
    <property type="term" value="F:protein tyrosine phosphatase activator activity"/>
    <property type="evidence" value="ECO:0007669"/>
    <property type="project" value="TreeGrafter"/>
</dbReference>
<accession>A0A7S0V7Z8</accession>
<dbReference type="EMBL" id="HBFM01022256">
    <property type="protein sequence ID" value="CAD8779739.1"/>
    <property type="molecule type" value="Transcribed_RNA"/>
</dbReference>
<feature type="region of interest" description="Disordered" evidence="8">
    <location>
        <begin position="1"/>
        <end position="71"/>
    </location>
</feature>
<keyword evidence="5 7" id="KW-0697">Rotamase</keyword>
<evidence type="ECO:0000256" key="3">
    <source>
        <dbReference type="ARBA" id="ARBA00011019"/>
    </source>
</evidence>
<dbReference type="FunFam" id="1.20.120.1150:FF:000002">
    <property type="entry name" value="Serine/threonine-protein phosphatase 2A activator"/>
    <property type="match status" value="1"/>
</dbReference>
<evidence type="ECO:0000256" key="2">
    <source>
        <dbReference type="ARBA" id="ARBA00004496"/>
    </source>
</evidence>
<dbReference type="PANTHER" id="PTHR10012">
    <property type="entry name" value="SERINE/THREONINE-PROTEIN PHOSPHATASE 2A REGULATORY SUBUNIT B"/>
    <property type="match status" value="1"/>
</dbReference>
<evidence type="ECO:0000256" key="7">
    <source>
        <dbReference type="RuleBase" id="RU361210"/>
    </source>
</evidence>
<feature type="compositionally biased region" description="Low complexity" evidence="8">
    <location>
        <begin position="11"/>
        <end position="20"/>
    </location>
</feature>
<dbReference type="GO" id="GO:0003755">
    <property type="term" value="F:peptidyl-prolyl cis-trans isomerase activity"/>
    <property type="evidence" value="ECO:0007669"/>
    <property type="project" value="UniProtKB-KW"/>
</dbReference>
<dbReference type="EC" id="5.2.1.8" evidence="7"/>
<dbReference type="GO" id="GO:0005634">
    <property type="term" value="C:nucleus"/>
    <property type="evidence" value="ECO:0007669"/>
    <property type="project" value="TreeGrafter"/>
</dbReference>
<sequence>METTKAPLATSSPSPVISSSNETPSSTVLPPPIHPSSEFPIPPLGLSLRARQKPAEAPSLTNDPAASSPLKFPEKMDLASKYVPAKKAIMSAEDMKKFLDGKTFQSFMGFILYLNEAVKGKKIGDPMDQSPSIEKLDNMLGTLSKWVDEIPPLQQSLRYGNPAFRIWFNKLSENAETLIREILPSTCKDAAIEITPYLMDSFGNYTRIDYGTGHETNFCAFLYCLAKLGVFAESDRTALVLVIFNSYLNLMRKLQTSYWLEPAGSHGVWGLDDYQFLPFIWGSGQFVDHPLSRPRSIHNPDVVEGLSDQYLYIGCIKFVKRVKKGPLAETSPIINDISALPNWRKVNQGLIKMYRAEVLSKFPIMQHFLFGSLMPFE</sequence>
<evidence type="ECO:0000313" key="9">
    <source>
        <dbReference type="EMBL" id="CAD8779739.1"/>
    </source>
</evidence>
<dbReference type="Gene3D" id="1.20.120.1150">
    <property type="match status" value="1"/>
</dbReference>
<proteinExistence type="inferred from homology"/>
<comment type="function">
    <text evidence="7">PPIases accelerate the folding of proteins. It catalyzes the cis-trans isomerization of proline imidic peptide bonds in oligopeptides.</text>
</comment>
<dbReference type="InterPro" id="IPR004327">
    <property type="entry name" value="Phstyr_phstse_ac"/>
</dbReference>
<organism evidence="9">
    <name type="scientific">Polytomella parva</name>
    <dbReference type="NCBI Taxonomy" id="51329"/>
    <lineage>
        <taxon>Eukaryota</taxon>
        <taxon>Viridiplantae</taxon>
        <taxon>Chlorophyta</taxon>
        <taxon>core chlorophytes</taxon>
        <taxon>Chlorophyceae</taxon>
        <taxon>CS clade</taxon>
        <taxon>Chlamydomonadales</taxon>
        <taxon>Chlamydomonadaceae</taxon>
        <taxon>Polytomella</taxon>
    </lineage>
</organism>
<keyword evidence="4 7" id="KW-0963">Cytoplasm</keyword>
<reference evidence="9" key="1">
    <citation type="submission" date="2021-01" db="EMBL/GenBank/DDBJ databases">
        <authorList>
            <person name="Corre E."/>
            <person name="Pelletier E."/>
            <person name="Niang G."/>
            <person name="Scheremetjew M."/>
            <person name="Finn R."/>
            <person name="Kale V."/>
            <person name="Holt S."/>
            <person name="Cochrane G."/>
            <person name="Meng A."/>
            <person name="Brown T."/>
            <person name="Cohen L."/>
        </authorList>
    </citation>
    <scope>NUCLEOTIDE SEQUENCE</scope>
    <source>
        <strain evidence="9">SAG 63-3</strain>
    </source>
</reference>
<dbReference type="Pfam" id="PF03095">
    <property type="entry name" value="PTPA"/>
    <property type="match status" value="1"/>
</dbReference>
<evidence type="ECO:0000256" key="1">
    <source>
        <dbReference type="ARBA" id="ARBA00000971"/>
    </source>
</evidence>
<evidence type="ECO:0000256" key="5">
    <source>
        <dbReference type="ARBA" id="ARBA00023110"/>
    </source>
</evidence>
<dbReference type="InterPro" id="IPR043170">
    <property type="entry name" value="PTPA_C_lid"/>
</dbReference>
<comment type="catalytic activity">
    <reaction evidence="1 7">
        <text>[protein]-peptidylproline (omega=180) = [protein]-peptidylproline (omega=0)</text>
        <dbReference type="Rhea" id="RHEA:16237"/>
        <dbReference type="Rhea" id="RHEA-COMP:10747"/>
        <dbReference type="Rhea" id="RHEA-COMP:10748"/>
        <dbReference type="ChEBI" id="CHEBI:83833"/>
        <dbReference type="ChEBI" id="CHEBI:83834"/>
        <dbReference type="EC" id="5.2.1.8"/>
    </reaction>
</comment>
<dbReference type="AlphaFoldDB" id="A0A7S0V7Z8"/>
<comment type="subcellular location">
    <subcellularLocation>
        <location evidence="2 7">Cytoplasm</location>
    </subcellularLocation>
</comment>
<evidence type="ECO:0000256" key="6">
    <source>
        <dbReference type="ARBA" id="ARBA00023235"/>
    </source>
</evidence>
<protein>
    <recommendedName>
        <fullName evidence="7">Serine/threonine-protein phosphatase 2A activator</fullName>
        <ecNumber evidence="7">5.2.1.8</ecNumber>
    </recommendedName>
    <alternativeName>
        <fullName evidence="7">Phosphotyrosyl phosphatase activator</fullName>
    </alternativeName>
</protein>
<gene>
    <name evidence="9" type="ORF">PPAR00522_LOCUS14461</name>
</gene>
<evidence type="ECO:0000256" key="8">
    <source>
        <dbReference type="SAM" id="MobiDB-lite"/>
    </source>
</evidence>
<dbReference type="PANTHER" id="PTHR10012:SF0">
    <property type="entry name" value="SERINE_THREONINE-PROTEIN PHOSPHATASE 2A ACTIVATOR"/>
    <property type="match status" value="1"/>
</dbReference>
<comment type="similarity">
    <text evidence="3 7">Belongs to the PTPA-type PPIase family.</text>
</comment>
<evidence type="ECO:0000256" key="4">
    <source>
        <dbReference type="ARBA" id="ARBA00022490"/>
    </source>
</evidence>
<dbReference type="GO" id="GO:0007052">
    <property type="term" value="P:mitotic spindle organization"/>
    <property type="evidence" value="ECO:0007669"/>
    <property type="project" value="TreeGrafter"/>
</dbReference>
<dbReference type="GO" id="GO:0000159">
    <property type="term" value="C:protein phosphatase type 2A complex"/>
    <property type="evidence" value="ECO:0007669"/>
    <property type="project" value="TreeGrafter"/>
</dbReference>
<keyword evidence="6 7" id="KW-0413">Isomerase</keyword>
<name>A0A7S0V7Z8_9CHLO</name>
<dbReference type="CDD" id="cd04087">
    <property type="entry name" value="PTPA"/>
    <property type="match status" value="1"/>
</dbReference>
<dbReference type="SUPFAM" id="SSF140984">
    <property type="entry name" value="PTPA-like"/>
    <property type="match status" value="1"/>
</dbReference>
<dbReference type="GO" id="GO:0005737">
    <property type="term" value="C:cytoplasm"/>
    <property type="evidence" value="ECO:0007669"/>
    <property type="project" value="UniProtKB-SubCell"/>
</dbReference>